<evidence type="ECO:0000256" key="1">
    <source>
        <dbReference type="ARBA" id="ARBA00022801"/>
    </source>
</evidence>
<proteinExistence type="predicted"/>
<dbReference type="RefSeq" id="XP_025373907.1">
    <property type="nucleotide sequence ID" value="XM_025520184.1"/>
</dbReference>
<dbReference type="GO" id="GO:0016787">
    <property type="term" value="F:hydrolase activity"/>
    <property type="evidence" value="ECO:0007669"/>
    <property type="project" value="UniProtKB-KW"/>
</dbReference>
<gene>
    <name evidence="3" type="ORF">FA10DRAFT_263211</name>
</gene>
<dbReference type="PANTHER" id="PTHR48081">
    <property type="entry name" value="AB HYDROLASE SUPERFAMILY PROTEIN C4A8.06C"/>
    <property type="match status" value="1"/>
</dbReference>
<sequence length="294" mass="32825">MYGNRDASLSVAYKQVDGLDIHLDAYIPKNKPEDHALDVMFYIHGGAMTAMDRTDVPRWLPKEAERRRAILVSPDYRLSPQAKIADSFADVADAFRWTFTKLETHLRTLGHLRLAERISRQAMAFGGSAGGWLCLLLGTVDHSWYLDKLRLGAIYPMTNLTDEHYTIPLDVPGSAPIERSSVQAYIDGPIVAGAPPDFDYETGAVTGRHRAALYMAQQAQWRAWILGSDSQEVLDQWDIRLRVQRQGSFPPTFLLHGADDTTILPSNSKDVANALADIGVHHRLHIISTDTFST</sequence>
<keyword evidence="1 3" id="KW-0378">Hydrolase</keyword>
<dbReference type="GeneID" id="37042100"/>
<protein>
    <submittedName>
        <fullName evidence="3">Alpha/beta-hydrolase</fullName>
    </submittedName>
</protein>
<evidence type="ECO:0000313" key="4">
    <source>
        <dbReference type="Proteomes" id="UP000245768"/>
    </source>
</evidence>
<reference evidence="3" key="1">
    <citation type="journal article" date="2018" name="Mol. Biol. Evol.">
        <title>Broad Genomic Sampling Reveals a Smut Pathogenic Ancestry of the Fungal Clade Ustilaginomycotina.</title>
        <authorList>
            <person name="Kijpornyongpan T."/>
            <person name="Mondo S.J."/>
            <person name="Barry K."/>
            <person name="Sandor L."/>
            <person name="Lee J."/>
            <person name="Lipzen A."/>
            <person name="Pangilinan J."/>
            <person name="LaButti K."/>
            <person name="Hainaut M."/>
            <person name="Henrissat B."/>
            <person name="Grigoriev I.V."/>
            <person name="Spatafora J.W."/>
            <person name="Aime M.C."/>
        </authorList>
    </citation>
    <scope>NUCLEOTIDE SEQUENCE [LARGE SCALE GENOMIC DNA]</scope>
    <source>
        <strain evidence="3">MCA 4198</strain>
    </source>
</reference>
<dbReference type="Proteomes" id="UP000245768">
    <property type="component" value="Unassembled WGS sequence"/>
</dbReference>
<evidence type="ECO:0000259" key="2">
    <source>
        <dbReference type="Pfam" id="PF07859"/>
    </source>
</evidence>
<dbReference type="InterPro" id="IPR013094">
    <property type="entry name" value="AB_hydrolase_3"/>
</dbReference>
<name>A0A316YBS4_9BASI</name>
<evidence type="ECO:0000313" key="3">
    <source>
        <dbReference type="EMBL" id="PWN86709.1"/>
    </source>
</evidence>
<dbReference type="Gene3D" id="3.40.50.1820">
    <property type="entry name" value="alpha/beta hydrolase"/>
    <property type="match status" value="1"/>
</dbReference>
<dbReference type="AlphaFoldDB" id="A0A316YBS4"/>
<dbReference type="STRING" id="215250.A0A316YBS4"/>
<dbReference type="EMBL" id="KZ819643">
    <property type="protein sequence ID" value="PWN86709.1"/>
    <property type="molecule type" value="Genomic_DNA"/>
</dbReference>
<keyword evidence="4" id="KW-1185">Reference proteome</keyword>
<dbReference type="InParanoid" id="A0A316YBS4"/>
<dbReference type="SUPFAM" id="SSF53474">
    <property type="entry name" value="alpha/beta-Hydrolases"/>
    <property type="match status" value="1"/>
</dbReference>
<feature type="domain" description="Alpha/beta hydrolase fold-3" evidence="2">
    <location>
        <begin position="40"/>
        <end position="160"/>
    </location>
</feature>
<dbReference type="OrthoDB" id="408631at2759"/>
<dbReference type="PANTHER" id="PTHR48081:SF3">
    <property type="entry name" value="ALPHA_BETA HYDROLASE FOLD-3 DOMAIN-CONTAINING PROTEIN"/>
    <property type="match status" value="1"/>
</dbReference>
<accession>A0A316YBS4</accession>
<organism evidence="3 4">
    <name type="scientific">Acaromyces ingoldii</name>
    <dbReference type="NCBI Taxonomy" id="215250"/>
    <lineage>
        <taxon>Eukaryota</taxon>
        <taxon>Fungi</taxon>
        <taxon>Dikarya</taxon>
        <taxon>Basidiomycota</taxon>
        <taxon>Ustilaginomycotina</taxon>
        <taxon>Exobasidiomycetes</taxon>
        <taxon>Exobasidiales</taxon>
        <taxon>Cryptobasidiaceae</taxon>
        <taxon>Acaromyces</taxon>
    </lineage>
</organism>
<dbReference type="InterPro" id="IPR050300">
    <property type="entry name" value="GDXG_lipolytic_enzyme"/>
</dbReference>
<dbReference type="Pfam" id="PF07859">
    <property type="entry name" value="Abhydrolase_3"/>
    <property type="match status" value="1"/>
</dbReference>
<dbReference type="InterPro" id="IPR029058">
    <property type="entry name" value="AB_hydrolase_fold"/>
</dbReference>